<feature type="domain" description="TRAP C4-dicarboxylate transport system permease DctM subunit" evidence="9">
    <location>
        <begin position="12"/>
        <end position="433"/>
    </location>
</feature>
<keyword evidence="11" id="KW-1185">Reference proteome</keyword>
<dbReference type="GO" id="GO:0005886">
    <property type="term" value="C:plasma membrane"/>
    <property type="evidence" value="ECO:0007669"/>
    <property type="project" value="UniProtKB-SubCell"/>
</dbReference>
<comment type="caution">
    <text evidence="7">Lacks conserved residue(s) required for the propagation of feature annotation.</text>
</comment>
<feature type="transmembrane region" description="Helical" evidence="7">
    <location>
        <begin position="258"/>
        <end position="278"/>
    </location>
</feature>
<dbReference type="Pfam" id="PF06808">
    <property type="entry name" value="DctM"/>
    <property type="match status" value="1"/>
</dbReference>
<keyword evidence="2" id="KW-1003">Cell membrane</keyword>
<protein>
    <recommendedName>
        <fullName evidence="7">TRAP transporter large permease protein</fullName>
    </recommendedName>
</protein>
<evidence type="ECO:0000256" key="6">
    <source>
        <dbReference type="ARBA" id="ARBA00023136"/>
    </source>
</evidence>
<dbReference type="AlphaFoldDB" id="A0A4D7B6K8"/>
<evidence type="ECO:0000313" key="11">
    <source>
        <dbReference type="Proteomes" id="UP000298781"/>
    </source>
</evidence>
<keyword evidence="4 7" id="KW-0812">Transmembrane</keyword>
<dbReference type="PANTHER" id="PTHR33362:SF7">
    <property type="entry name" value="SLL1103 PROTEIN"/>
    <property type="match status" value="1"/>
</dbReference>
<evidence type="ECO:0000313" key="10">
    <source>
        <dbReference type="EMBL" id="QCI66715.1"/>
    </source>
</evidence>
<feature type="region of interest" description="Disordered" evidence="8">
    <location>
        <begin position="458"/>
        <end position="487"/>
    </location>
</feature>
<keyword evidence="5 7" id="KW-1133">Transmembrane helix</keyword>
<dbReference type="Proteomes" id="UP000298781">
    <property type="component" value="Chromosome"/>
</dbReference>
<keyword evidence="7" id="KW-0813">Transport</keyword>
<evidence type="ECO:0000256" key="4">
    <source>
        <dbReference type="ARBA" id="ARBA00022692"/>
    </source>
</evidence>
<dbReference type="InterPro" id="IPR004681">
    <property type="entry name" value="TRAP_DctM"/>
</dbReference>
<comment type="subcellular location">
    <subcellularLocation>
        <location evidence="1 7">Cell inner membrane</location>
        <topology evidence="1 7">Multi-pass membrane protein</topology>
    </subcellularLocation>
</comment>
<sequence>MFSHGIMPPLMFGGMICFMLIGFPVAFSLAAVGLFFGGIGILTGHFEPGFLQALPLRFHGIISNDLLLAIPFFTFMGAILERCGLAEDLLEGTGKLFGSLPGGLAYAVIVVGAILGAITGTVAASVIAMGVISLPIMQRYGYDMKLATGVIAASGTITQLIPPSLVLVVLADQLGRSVGDMYLGAIGPSMLQVGIFLVYVIVLSIFRPNLMPPLPPEARGEVGWELISKVLWGMVPSIVLIFLVLGTIFMGLATPTEAGAMGAVGALVLAALHGRLTWPLVDQGMKSTMRITSMVVFILIGSTVFSLVFQGMDGSRWIEHMLISLPGGQTGFLIFVNIFVFFLAFFLDFFEIAFIVVPLLAPVAAKLGIDLIWFGVLLCVNMQTSFMHPPFGFALFYLRGIAPPSIKSNDIYLGALPWVVLQLLLVAIVIWWPGSVTYWLDKGPKMDPSKVEIRIDMPNLPGGGGLPGFEPPPGLAPPPGLTPPPRN</sequence>
<evidence type="ECO:0000256" key="2">
    <source>
        <dbReference type="ARBA" id="ARBA00022475"/>
    </source>
</evidence>
<comment type="similarity">
    <text evidence="7">Belongs to the TRAP transporter large permease family.</text>
</comment>
<evidence type="ECO:0000256" key="3">
    <source>
        <dbReference type="ARBA" id="ARBA00022519"/>
    </source>
</evidence>
<evidence type="ECO:0000259" key="9">
    <source>
        <dbReference type="Pfam" id="PF06808"/>
    </source>
</evidence>
<feature type="transmembrane region" description="Helical" evidence="7">
    <location>
        <begin position="290"/>
        <end position="312"/>
    </location>
</feature>
<dbReference type="EMBL" id="CP039690">
    <property type="protein sequence ID" value="QCI66715.1"/>
    <property type="molecule type" value="Genomic_DNA"/>
</dbReference>
<evidence type="ECO:0000256" key="1">
    <source>
        <dbReference type="ARBA" id="ARBA00004429"/>
    </source>
</evidence>
<dbReference type="RefSeq" id="WP_136962155.1">
    <property type="nucleotide sequence ID" value="NZ_CP039690.1"/>
</dbReference>
<gene>
    <name evidence="10" type="ORF">E8M01_22230</name>
</gene>
<comment type="subunit">
    <text evidence="7">The complex comprises the extracytoplasmic solute receptor protein and the two transmembrane proteins.</text>
</comment>
<feature type="transmembrane region" description="Helical" evidence="7">
    <location>
        <begin position="190"/>
        <end position="210"/>
    </location>
</feature>
<dbReference type="NCBIfam" id="TIGR00786">
    <property type="entry name" value="dctM"/>
    <property type="match status" value="1"/>
</dbReference>
<feature type="transmembrane region" description="Helical" evidence="7">
    <location>
        <begin position="58"/>
        <end position="80"/>
    </location>
</feature>
<evidence type="ECO:0000256" key="8">
    <source>
        <dbReference type="SAM" id="MobiDB-lite"/>
    </source>
</evidence>
<dbReference type="PANTHER" id="PTHR33362">
    <property type="entry name" value="SIALIC ACID TRAP TRANSPORTER PERMEASE PROTEIN SIAT-RELATED"/>
    <property type="match status" value="1"/>
</dbReference>
<comment type="function">
    <text evidence="7">Part of the tripartite ATP-independent periplasmic (TRAP) transport system.</text>
</comment>
<name>A0A4D7B6K8_9HYPH</name>
<feature type="compositionally biased region" description="Pro residues" evidence="8">
    <location>
        <begin position="469"/>
        <end position="487"/>
    </location>
</feature>
<keyword evidence="3 7" id="KW-0997">Cell inner membrane</keyword>
<dbReference type="InterPro" id="IPR010656">
    <property type="entry name" value="DctM"/>
</dbReference>
<dbReference type="KEGG" id="pstg:E8M01_22230"/>
<evidence type="ECO:0000256" key="5">
    <source>
        <dbReference type="ARBA" id="ARBA00022989"/>
    </source>
</evidence>
<accession>A0A4D7B6K8</accession>
<dbReference type="OrthoDB" id="7339120at2"/>
<feature type="transmembrane region" description="Helical" evidence="7">
    <location>
        <begin position="418"/>
        <end position="440"/>
    </location>
</feature>
<reference evidence="10 11" key="1">
    <citation type="submission" date="2019-04" db="EMBL/GenBank/DDBJ databases">
        <title>Phreatobacter aquaticus sp. nov.</title>
        <authorList>
            <person name="Choi A."/>
        </authorList>
    </citation>
    <scope>NUCLEOTIDE SEQUENCE [LARGE SCALE GENOMIC DNA]</scope>
    <source>
        <strain evidence="10 11">KCTC 52518</strain>
    </source>
</reference>
<evidence type="ECO:0000256" key="7">
    <source>
        <dbReference type="RuleBase" id="RU369079"/>
    </source>
</evidence>
<organism evidence="10 11">
    <name type="scientific">Phreatobacter stygius</name>
    <dbReference type="NCBI Taxonomy" id="1940610"/>
    <lineage>
        <taxon>Bacteria</taxon>
        <taxon>Pseudomonadati</taxon>
        <taxon>Pseudomonadota</taxon>
        <taxon>Alphaproteobacteria</taxon>
        <taxon>Hyphomicrobiales</taxon>
        <taxon>Phreatobacteraceae</taxon>
        <taxon>Phreatobacter</taxon>
    </lineage>
</organism>
<feature type="transmembrane region" description="Helical" evidence="7">
    <location>
        <begin position="332"/>
        <end position="360"/>
    </location>
</feature>
<proteinExistence type="inferred from homology"/>
<feature type="transmembrane region" description="Helical" evidence="7">
    <location>
        <begin position="104"/>
        <end position="134"/>
    </location>
</feature>
<feature type="transmembrane region" description="Helical" evidence="7">
    <location>
        <begin position="146"/>
        <end position="170"/>
    </location>
</feature>
<feature type="transmembrane region" description="Helical" evidence="7">
    <location>
        <begin position="230"/>
        <end position="252"/>
    </location>
</feature>
<keyword evidence="6 7" id="KW-0472">Membrane</keyword>
<dbReference type="GO" id="GO:0022857">
    <property type="term" value="F:transmembrane transporter activity"/>
    <property type="evidence" value="ECO:0007669"/>
    <property type="project" value="UniProtKB-UniRule"/>
</dbReference>
<feature type="transmembrane region" description="Helical" evidence="7">
    <location>
        <begin position="12"/>
        <end position="37"/>
    </location>
</feature>